<feature type="binding site" evidence="19">
    <location>
        <position position="285"/>
    </location>
    <ligand>
        <name>Mn(2+)</name>
        <dbReference type="ChEBI" id="CHEBI:29035"/>
        <label>1</label>
    </ligand>
</feature>
<evidence type="ECO:0000259" key="22">
    <source>
        <dbReference type="PROSITE" id="PS51855"/>
    </source>
</evidence>
<feature type="binding site" evidence="19">
    <location>
        <position position="299"/>
    </location>
    <ligand>
        <name>Mn(2+)</name>
        <dbReference type="ChEBI" id="CHEBI:29035"/>
        <label>1</label>
    </ligand>
</feature>
<evidence type="ECO:0000313" key="23">
    <source>
        <dbReference type="EMBL" id="SDE61248.1"/>
    </source>
</evidence>
<dbReference type="InterPro" id="IPR005480">
    <property type="entry name" value="CPSase_lsu_oligo"/>
</dbReference>
<keyword evidence="10 19" id="KW-0547">Nucleotide-binding</keyword>
<feature type="binding site" evidence="19">
    <location>
        <position position="169"/>
    </location>
    <ligand>
        <name>ATP</name>
        <dbReference type="ChEBI" id="CHEBI:30616"/>
        <label>1</label>
    </ligand>
</feature>
<feature type="domain" description="MGS-like" evidence="22">
    <location>
        <begin position="948"/>
        <end position="1083"/>
    </location>
</feature>
<dbReference type="Pfam" id="PF02787">
    <property type="entry name" value="CPSase_L_D3"/>
    <property type="match status" value="1"/>
</dbReference>
<dbReference type="InterPro" id="IPR033937">
    <property type="entry name" value="MGS_CPS_CarB"/>
</dbReference>
<feature type="binding site" evidence="19">
    <location>
        <position position="285"/>
    </location>
    <ligand>
        <name>Mg(2+)</name>
        <dbReference type="ChEBI" id="CHEBI:18420"/>
        <label>1</label>
    </ligand>
</feature>
<dbReference type="PROSITE" id="PS51855">
    <property type="entry name" value="MGS"/>
    <property type="match status" value="1"/>
</dbReference>
<keyword evidence="8" id="KW-0479">Metal-binding</keyword>
<feature type="binding site" evidence="19">
    <location>
        <position position="176"/>
    </location>
    <ligand>
        <name>ATP</name>
        <dbReference type="ChEBI" id="CHEBI:30616"/>
        <label>1</label>
    </ligand>
</feature>
<feature type="binding site" evidence="19">
    <location>
        <position position="285"/>
    </location>
    <ligand>
        <name>ATP</name>
        <dbReference type="ChEBI" id="CHEBI:30616"/>
        <label>1</label>
    </ligand>
</feature>
<feature type="binding site" evidence="19">
    <location>
        <position position="243"/>
    </location>
    <ligand>
        <name>ATP</name>
        <dbReference type="ChEBI" id="CHEBI:30616"/>
        <label>1</label>
    </ligand>
</feature>
<keyword evidence="13 19" id="KW-0665">Pyrimidine biosynthesis</keyword>
<dbReference type="InterPro" id="IPR005483">
    <property type="entry name" value="CPSase_dom"/>
</dbReference>
<feature type="binding site" evidence="19">
    <location>
        <position position="215"/>
    </location>
    <ligand>
        <name>ATP</name>
        <dbReference type="ChEBI" id="CHEBI:30616"/>
        <label>1</label>
    </ligand>
</feature>
<comment type="cofactor">
    <cofactor evidence="1">
        <name>Mn(2+)</name>
        <dbReference type="ChEBI" id="CHEBI:29035"/>
    </cofactor>
</comment>
<feature type="binding site" evidence="19">
    <location>
        <position position="852"/>
    </location>
    <ligand>
        <name>Mg(2+)</name>
        <dbReference type="ChEBI" id="CHEBI:18420"/>
        <label>3</label>
    </ligand>
</feature>
<feature type="binding site" evidence="19">
    <location>
        <position position="797"/>
    </location>
    <ligand>
        <name>ATP</name>
        <dbReference type="ChEBI" id="CHEBI:30616"/>
        <label>2</label>
    </ligand>
</feature>
<dbReference type="InterPro" id="IPR006275">
    <property type="entry name" value="CPSase_lsu"/>
</dbReference>
<dbReference type="CDD" id="cd01424">
    <property type="entry name" value="MGS_CPS_II"/>
    <property type="match status" value="1"/>
</dbReference>
<feature type="region of interest" description="Carboxyphosphate synthetic domain" evidence="19">
    <location>
        <begin position="1"/>
        <end position="402"/>
    </location>
</feature>
<evidence type="ECO:0000256" key="3">
    <source>
        <dbReference type="ARBA" id="ARBA00005077"/>
    </source>
</evidence>
<evidence type="ECO:0000256" key="13">
    <source>
        <dbReference type="ARBA" id="ARBA00022975"/>
    </source>
</evidence>
<feature type="binding site" evidence="19">
    <location>
        <position position="800"/>
    </location>
    <ligand>
        <name>ATP</name>
        <dbReference type="ChEBI" id="CHEBI:30616"/>
        <label>2</label>
    </ligand>
</feature>
<comment type="subunit">
    <text evidence="18 19">Composed of two chains; the small (or glutamine) chain promotes the hydrolysis of glutamine to ammonia, which is used by the large (or ammonia) chain to synthesize carbamoyl phosphate. Tetramer of heterodimers (alpha,beta)4.</text>
</comment>
<comment type="pathway">
    <text evidence="2 19">Pyrimidine metabolism; UMP biosynthesis via de novo pathway; (S)-dihydroorotate from bicarbonate: step 1/3.</text>
</comment>
<dbReference type="NCBIfam" id="NF009455">
    <property type="entry name" value="PRK12815.1"/>
    <property type="match status" value="1"/>
</dbReference>
<comment type="catalytic activity">
    <reaction evidence="16 19">
        <text>hydrogencarbonate + L-glutamine + 2 ATP + H2O = carbamoyl phosphate + L-glutamate + 2 ADP + phosphate + 2 H(+)</text>
        <dbReference type="Rhea" id="RHEA:18633"/>
        <dbReference type="ChEBI" id="CHEBI:15377"/>
        <dbReference type="ChEBI" id="CHEBI:15378"/>
        <dbReference type="ChEBI" id="CHEBI:17544"/>
        <dbReference type="ChEBI" id="CHEBI:29985"/>
        <dbReference type="ChEBI" id="CHEBI:30616"/>
        <dbReference type="ChEBI" id="CHEBI:43474"/>
        <dbReference type="ChEBI" id="CHEBI:58228"/>
        <dbReference type="ChEBI" id="CHEBI:58359"/>
        <dbReference type="ChEBI" id="CHEBI:456216"/>
        <dbReference type="EC" id="6.3.5.5"/>
    </reaction>
</comment>
<comment type="domain">
    <text evidence="19">The large subunit is composed of 2 ATP-grasp domains that are involved in binding the 2 ATP molecules needed for carbamoyl phosphate synthesis. The N-terminal ATP-grasp domain (referred to as the carboxyphosphate synthetic component) catalyzes the ATP-dependent phosphorylation of hydrogencarbonate to carboxyphosphate and the subsequent nucleophilic attack by ammonia to form a carbamate intermediate. The C-terminal ATP-grasp domain (referred to as the carbamoyl phosphate synthetic component) then catalyzes the phosphorylation of carbamate with the second ATP to form the end product carbamoyl phosphate. The reactive and unstable enzyme intermediates are sequentially channeled from one active site to the next through the interior of the protein over a distance of at least 96 A.</text>
</comment>
<dbReference type="SMART" id="SM00851">
    <property type="entry name" value="MGS"/>
    <property type="match status" value="1"/>
</dbReference>
<dbReference type="AlphaFoldDB" id="A0A1G7EC90"/>
<dbReference type="Gene3D" id="3.30.470.20">
    <property type="entry name" value="ATP-grasp fold, B domain"/>
    <property type="match status" value="2"/>
</dbReference>
<organism evidence="23 24">
    <name type="scientific">Desulfuromonas thiophila</name>
    <dbReference type="NCBI Taxonomy" id="57664"/>
    <lineage>
        <taxon>Bacteria</taxon>
        <taxon>Pseudomonadati</taxon>
        <taxon>Thermodesulfobacteriota</taxon>
        <taxon>Desulfuromonadia</taxon>
        <taxon>Desulfuromonadales</taxon>
        <taxon>Desulfuromonadaceae</taxon>
        <taxon>Desulfuromonas</taxon>
    </lineage>
</organism>
<dbReference type="GO" id="GO:0044205">
    <property type="term" value="P:'de novo' UMP biosynthetic process"/>
    <property type="evidence" value="ECO:0007669"/>
    <property type="project" value="UniProtKB-UniRule"/>
</dbReference>
<dbReference type="GO" id="GO:0006541">
    <property type="term" value="P:glutamine metabolic process"/>
    <property type="evidence" value="ECO:0007669"/>
    <property type="project" value="TreeGrafter"/>
</dbReference>
<dbReference type="FunFam" id="3.40.50.20:FF:000003">
    <property type="entry name" value="Carbamoyl-phosphate synthase large chain"/>
    <property type="match status" value="1"/>
</dbReference>
<comment type="function">
    <text evidence="17 19">Large subunit of the glutamine-dependent carbamoyl phosphate synthetase (CPSase). CPSase catalyzes the formation of carbamoyl phosphate from the ammonia moiety of glutamine, carbonate, and phosphate donated by ATP, constituting the first step of 2 biosynthetic pathways, one leading to arginine and/or urea and the other to pyrimidine nucleotides. The large subunit (synthetase) binds the substrates ammonia (free or transferred from glutamine from the small subunit), hydrogencarbonate and ATP and carries out an ATP-coupled ligase reaction, activating hydrogencarbonate by forming carboxy phosphate which reacts with ammonia to form carbamoyl phosphate.</text>
</comment>
<proteinExistence type="inferred from homology"/>
<keyword evidence="9 19" id="KW-0677">Repeat</keyword>
<dbReference type="GO" id="GO:0006526">
    <property type="term" value="P:L-arginine biosynthetic process"/>
    <property type="evidence" value="ECO:0007669"/>
    <property type="project" value="UniProtKB-UniRule"/>
</dbReference>
<feature type="binding site" evidence="19">
    <location>
        <position position="301"/>
    </location>
    <ligand>
        <name>Mn(2+)</name>
        <dbReference type="ChEBI" id="CHEBI:29035"/>
        <label>2</label>
    </ligand>
</feature>
<dbReference type="Gene3D" id="3.40.50.1380">
    <property type="entry name" value="Methylglyoxal synthase-like domain"/>
    <property type="match status" value="1"/>
</dbReference>
<sequence length="1083" mass="118220">MPKRTDINKILIIGAGPIVIGQACEFDYSGTQACKALKDEGYQVVLLNSNPATIMTDPDFADRTYIEPVTPEVLAKIIEKERPDAVLPTLGGQTALNTAVALAKDGTLDRFGVELIGAKLEAIEMAEDRTLFKQAMARIGVAVPRSGLAHNFDEAMAVIEEVGFPAIIRPSFTLGGTGGGIAYNREEYETMAVAGIDASPTNEILVEESVIGWKEYELEVMRDLADNVVIICSIENFDAMGVHTGDSITVAPAQTLTDKEYQILRDASLRIIREIGVETGGSNIQFGINPADGRLVVIEMNPRVSRSSALASKATGFPIAKIAAKLSVGYTLDEIPNDITRETLASFEPTIDYVVTKVPRFTFEKFPSTDPVLTTQMKSVGEAMAIGRTFKESFHKALRSLEIGCDGFDSKLFASPQEYGRSLSEREQELLRDKLRIPNADRVWYLGDALRSGFDLEEIHQLSGIDPWFLHNIGQIIALETDLQQQAEALLQATPAGLALLRQAKQFGFSDRRLACLLGSSEAAVRQLRHSWDIRPVYKRVDTCGAEFEAHTPYLYSCYDQECEAQPSDRRKIMILGGGPNRIGQGIEFDYCCVHGAFALKEDGFETIMVNCNPETVSTDYDTSDRLYFEPLTLEDVLEIIAVEQPEGVIVQFGGQTPLKLAVALEQAGVPIIGTSPDAIDRAEDRERFQALLHKLELKQPANGLARSFEEAETVADRICYPVVVRPSYVLGGRAMEIVYTVEQLRNYMQVAVKASPEHPILIDKFLDNAIEIDVDALCDGQEVVIGGIMQHIEEAGIHSGDSACSLPPYSLSEVLVEEVRRQTRALALELGVVGLMNIQFAVKDNAVYLIEVNPRASRTSPFVSKATGRPLAKIAARLMAGKSLRQLGISGDPMPQHVAVKESVFPFAKFPGVDTLLGPEMKSTGEVMGIDIDFGHAFAKAQIAAGVKLPRGGKVFISVKDSDKVEVTPIARRLLEAGFGLVATGGTADYLRQQGLAVERVNKVKEGRPHCVDALKNGEITLVFNTTFGAESIADSFSIRRTTLMYGIAYYTTVAGMAAVTDGIIALARESLDVRALQEYSF</sequence>
<feature type="binding site" evidence="19">
    <location>
        <position position="772"/>
    </location>
    <ligand>
        <name>ATP</name>
        <dbReference type="ChEBI" id="CHEBI:30616"/>
        <label>2</label>
    </ligand>
</feature>
<dbReference type="SUPFAM" id="SSF52440">
    <property type="entry name" value="PreATP-grasp domain"/>
    <property type="match status" value="2"/>
</dbReference>
<dbReference type="InterPro" id="IPR011761">
    <property type="entry name" value="ATP-grasp"/>
</dbReference>
<dbReference type="EC" id="6.3.4.16" evidence="19"/>
<feature type="binding site" evidence="19">
    <location>
        <position position="852"/>
    </location>
    <ligand>
        <name>ATP</name>
        <dbReference type="ChEBI" id="CHEBI:30616"/>
        <label>2</label>
    </ligand>
</feature>
<evidence type="ECO:0000259" key="21">
    <source>
        <dbReference type="PROSITE" id="PS50975"/>
    </source>
</evidence>
<dbReference type="RefSeq" id="WP_092080219.1">
    <property type="nucleotide sequence ID" value="NZ_FNAQ01000019.1"/>
</dbReference>
<dbReference type="SMART" id="SM01096">
    <property type="entry name" value="CPSase_L_D3"/>
    <property type="match status" value="1"/>
</dbReference>
<dbReference type="InterPro" id="IPR036914">
    <property type="entry name" value="MGS-like_dom_sf"/>
</dbReference>
<feature type="binding site" evidence="19">
    <location>
        <position position="840"/>
    </location>
    <ligand>
        <name>ATP</name>
        <dbReference type="ChEBI" id="CHEBI:30616"/>
        <label>2</label>
    </ligand>
</feature>
<evidence type="ECO:0000256" key="15">
    <source>
        <dbReference type="ARBA" id="ARBA00047359"/>
    </source>
</evidence>
<evidence type="ECO:0000256" key="9">
    <source>
        <dbReference type="ARBA" id="ARBA00022737"/>
    </source>
</evidence>
<dbReference type="InterPro" id="IPR005479">
    <property type="entry name" value="CPAse_ATP-bd"/>
</dbReference>
<dbReference type="FunFam" id="3.30.1490.20:FF:000001">
    <property type="entry name" value="Carbamoyl-phosphate synthase large chain"/>
    <property type="match status" value="1"/>
</dbReference>
<feature type="binding site" evidence="19">
    <location>
        <position position="840"/>
    </location>
    <ligand>
        <name>Mg(2+)</name>
        <dbReference type="ChEBI" id="CHEBI:18420"/>
        <label>3</label>
    </ligand>
</feature>
<dbReference type="FunFam" id="3.40.50.20:FF:000001">
    <property type="entry name" value="Carbamoyl-phosphate synthase large chain"/>
    <property type="match status" value="1"/>
</dbReference>
<dbReference type="Pfam" id="PF02786">
    <property type="entry name" value="CPSase_L_D2"/>
    <property type="match status" value="2"/>
</dbReference>
<feature type="binding site" evidence="19">
    <location>
        <position position="299"/>
    </location>
    <ligand>
        <name>Mg(2+)</name>
        <dbReference type="ChEBI" id="CHEBI:18420"/>
        <label>2</label>
    </ligand>
</feature>
<feature type="binding site" evidence="19">
    <location>
        <position position="852"/>
    </location>
    <ligand>
        <name>Mg(2+)</name>
        <dbReference type="ChEBI" id="CHEBI:18420"/>
        <label>4</label>
    </ligand>
</feature>
<comment type="similarity">
    <text evidence="4 19">Belongs to the CarB family.</text>
</comment>
<dbReference type="PROSITE" id="PS51257">
    <property type="entry name" value="PROKAR_LIPOPROTEIN"/>
    <property type="match status" value="1"/>
</dbReference>
<feature type="binding site" evidence="19">
    <location>
        <position position="798"/>
    </location>
    <ligand>
        <name>ATP</name>
        <dbReference type="ChEBI" id="CHEBI:30616"/>
        <label>2</label>
    </ligand>
</feature>
<feature type="binding site" evidence="19">
    <location>
        <position position="767"/>
    </location>
    <ligand>
        <name>ATP</name>
        <dbReference type="ChEBI" id="CHEBI:30616"/>
        <label>2</label>
    </ligand>
</feature>
<dbReference type="EC" id="6.3.5.5" evidence="19"/>
<evidence type="ECO:0000256" key="4">
    <source>
        <dbReference type="ARBA" id="ARBA00009799"/>
    </source>
</evidence>
<dbReference type="InterPro" id="IPR058047">
    <property type="entry name" value="CPSase_preATP-grasp"/>
</dbReference>
<feature type="binding site" evidence="19">
    <location>
        <position position="208"/>
    </location>
    <ligand>
        <name>ATP</name>
        <dbReference type="ChEBI" id="CHEBI:30616"/>
        <label>1</label>
    </ligand>
</feature>
<dbReference type="FunFam" id="3.30.470.20:FF:000007">
    <property type="entry name" value="Carbamoyl-phosphate synthase large chain"/>
    <property type="match status" value="1"/>
</dbReference>
<feature type="binding site" evidence="19">
    <location>
        <position position="299"/>
    </location>
    <ligand>
        <name>Mg(2+)</name>
        <dbReference type="ChEBI" id="CHEBI:18420"/>
        <label>1</label>
    </ligand>
</feature>
<dbReference type="GO" id="GO:0005524">
    <property type="term" value="F:ATP binding"/>
    <property type="evidence" value="ECO:0007669"/>
    <property type="project" value="UniProtKB-UniRule"/>
</dbReference>
<dbReference type="Gene3D" id="1.10.1030.10">
    <property type="entry name" value="Carbamoyl-phosphate synthetase, large subunit oligomerisation domain"/>
    <property type="match status" value="1"/>
</dbReference>
<evidence type="ECO:0000256" key="5">
    <source>
        <dbReference type="ARBA" id="ARBA00022571"/>
    </source>
</evidence>
<feature type="binding site" evidence="19">
    <location>
        <position position="852"/>
    </location>
    <ligand>
        <name>Mn(2+)</name>
        <dbReference type="ChEBI" id="CHEBI:29035"/>
        <label>3</label>
    </ligand>
</feature>
<feature type="domain" description="ATP-grasp" evidence="21">
    <location>
        <begin position="133"/>
        <end position="328"/>
    </location>
</feature>
<evidence type="ECO:0000256" key="16">
    <source>
        <dbReference type="ARBA" id="ARBA00048816"/>
    </source>
</evidence>
<feature type="binding site" evidence="19">
    <location>
        <position position="210"/>
    </location>
    <ligand>
        <name>ATP</name>
        <dbReference type="ChEBI" id="CHEBI:30616"/>
        <label>1</label>
    </ligand>
</feature>
<dbReference type="GO" id="GO:0005737">
    <property type="term" value="C:cytoplasm"/>
    <property type="evidence" value="ECO:0007669"/>
    <property type="project" value="TreeGrafter"/>
</dbReference>
<feature type="binding site" evidence="19">
    <location>
        <position position="299"/>
    </location>
    <ligand>
        <name>Mn(2+)</name>
        <dbReference type="ChEBI" id="CHEBI:29035"/>
        <label>2</label>
    </ligand>
</feature>
<comment type="pathway">
    <text evidence="3 19">Amino-acid biosynthesis; L-arginine biosynthesis; carbamoyl phosphate from bicarbonate: step 1/1.</text>
</comment>
<dbReference type="SUPFAM" id="SSF56059">
    <property type="entry name" value="Glutathione synthetase ATP-binding domain-like"/>
    <property type="match status" value="2"/>
</dbReference>
<dbReference type="InterPro" id="IPR011607">
    <property type="entry name" value="MGS-like_dom"/>
</dbReference>
<evidence type="ECO:0000313" key="24">
    <source>
        <dbReference type="Proteomes" id="UP000243205"/>
    </source>
</evidence>
<evidence type="ECO:0000256" key="14">
    <source>
        <dbReference type="ARBA" id="ARBA00023211"/>
    </source>
</evidence>
<dbReference type="Pfam" id="PF02142">
    <property type="entry name" value="MGS"/>
    <property type="match status" value="1"/>
</dbReference>
<protein>
    <recommendedName>
        <fullName evidence="19">Carbamoyl phosphate synthase large chain</fullName>
        <ecNumber evidence="19">6.3.4.16</ecNumber>
        <ecNumber evidence="19">6.3.5.5</ecNumber>
    </recommendedName>
    <alternativeName>
        <fullName evidence="19">Carbamoyl phosphate synthetase ammonia chain</fullName>
    </alternativeName>
</protein>
<feature type="binding site" evidence="19">
    <location>
        <position position="726"/>
    </location>
    <ligand>
        <name>ATP</name>
        <dbReference type="ChEBI" id="CHEBI:30616"/>
        <label>2</label>
    </ligand>
</feature>
<feature type="binding site" evidence="19">
    <location>
        <position position="175"/>
    </location>
    <ligand>
        <name>ATP</name>
        <dbReference type="ChEBI" id="CHEBI:30616"/>
        <label>1</label>
    </ligand>
</feature>
<dbReference type="FunFam" id="1.10.1030.10:FF:000002">
    <property type="entry name" value="Carbamoyl-phosphate synthase large chain"/>
    <property type="match status" value="1"/>
</dbReference>
<feature type="binding site" evidence="19">
    <location>
        <position position="852"/>
    </location>
    <ligand>
        <name>Mn(2+)</name>
        <dbReference type="ChEBI" id="CHEBI:29035"/>
        <label>4</label>
    </ligand>
</feature>
<feature type="binding site" evidence="19">
    <location>
        <position position="840"/>
    </location>
    <ligand>
        <name>Mn(2+)</name>
        <dbReference type="ChEBI" id="CHEBI:29035"/>
        <label>3</label>
    </ligand>
</feature>
<dbReference type="SUPFAM" id="SSF48108">
    <property type="entry name" value="Carbamoyl phosphate synthetase, large subunit connection domain"/>
    <property type="match status" value="1"/>
</dbReference>
<keyword evidence="7 19" id="KW-0028">Amino-acid biosynthesis</keyword>
<evidence type="ECO:0000256" key="20">
    <source>
        <dbReference type="SAM" id="Phobius"/>
    </source>
</evidence>
<reference evidence="24" key="1">
    <citation type="submission" date="2016-10" db="EMBL/GenBank/DDBJ databases">
        <authorList>
            <person name="Varghese N."/>
            <person name="Submissions S."/>
        </authorList>
    </citation>
    <scope>NUCLEOTIDE SEQUENCE [LARGE SCALE GENOMIC DNA]</scope>
    <source>
        <strain evidence="24">DSM 8987</strain>
    </source>
</reference>
<keyword evidence="11 19" id="KW-0067">ATP-binding</keyword>
<dbReference type="GO" id="GO:0046872">
    <property type="term" value="F:metal ion binding"/>
    <property type="evidence" value="ECO:0007669"/>
    <property type="project" value="UniProtKB-KW"/>
</dbReference>
<name>A0A1G7EC90_9BACT</name>
<dbReference type="FunFam" id="3.30.470.20:FF:000013">
    <property type="entry name" value="Carbamoyl-phosphate synthase large chain"/>
    <property type="match status" value="1"/>
</dbReference>
<dbReference type="Proteomes" id="UP000243205">
    <property type="component" value="Unassembled WGS sequence"/>
</dbReference>
<dbReference type="PROSITE" id="PS50975">
    <property type="entry name" value="ATP_GRASP"/>
    <property type="match status" value="2"/>
</dbReference>
<feature type="domain" description="ATP-grasp" evidence="21">
    <location>
        <begin position="690"/>
        <end position="881"/>
    </location>
</feature>
<comment type="catalytic activity">
    <reaction evidence="15 19">
        <text>hydrogencarbonate + NH4(+) + 2 ATP = carbamoyl phosphate + 2 ADP + phosphate + 2 H(+)</text>
        <dbReference type="Rhea" id="RHEA:18029"/>
        <dbReference type="ChEBI" id="CHEBI:15378"/>
        <dbReference type="ChEBI" id="CHEBI:17544"/>
        <dbReference type="ChEBI" id="CHEBI:28938"/>
        <dbReference type="ChEBI" id="CHEBI:30616"/>
        <dbReference type="ChEBI" id="CHEBI:43474"/>
        <dbReference type="ChEBI" id="CHEBI:58228"/>
        <dbReference type="ChEBI" id="CHEBI:456216"/>
        <dbReference type="EC" id="6.3.4.16"/>
    </reaction>
</comment>
<feature type="binding site" evidence="19">
    <location>
        <position position="299"/>
    </location>
    <ligand>
        <name>ATP</name>
        <dbReference type="ChEBI" id="CHEBI:30616"/>
        <label>1</label>
    </ligand>
</feature>
<dbReference type="Gene3D" id="3.40.50.20">
    <property type="match status" value="2"/>
</dbReference>
<dbReference type="PRINTS" id="PR00098">
    <property type="entry name" value="CPSASE"/>
</dbReference>
<evidence type="ECO:0000256" key="6">
    <source>
        <dbReference type="ARBA" id="ARBA00022598"/>
    </source>
</evidence>
<keyword evidence="20" id="KW-1133">Transmembrane helix</keyword>
<feature type="binding site" evidence="19">
    <location>
        <position position="129"/>
    </location>
    <ligand>
        <name>ATP</name>
        <dbReference type="ChEBI" id="CHEBI:30616"/>
        <label>1</label>
    </ligand>
</feature>
<evidence type="ECO:0000256" key="1">
    <source>
        <dbReference type="ARBA" id="ARBA00001936"/>
    </source>
</evidence>
<feature type="binding site" evidence="19">
    <location>
        <position position="799"/>
    </location>
    <ligand>
        <name>ATP</name>
        <dbReference type="ChEBI" id="CHEBI:30616"/>
        <label>2</label>
    </ligand>
</feature>
<dbReference type="PANTHER" id="PTHR11405:SF53">
    <property type="entry name" value="CARBAMOYL-PHOSPHATE SYNTHASE [AMMONIA], MITOCHONDRIAL"/>
    <property type="match status" value="1"/>
</dbReference>
<feature type="binding site" evidence="19">
    <location>
        <position position="242"/>
    </location>
    <ligand>
        <name>ATP</name>
        <dbReference type="ChEBI" id="CHEBI:30616"/>
        <label>1</label>
    </ligand>
</feature>
<dbReference type="InterPro" id="IPR016185">
    <property type="entry name" value="PreATP-grasp_dom_sf"/>
</dbReference>
<dbReference type="SUPFAM" id="SSF52335">
    <property type="entry name" value="Methylglyoxal synthase-like"/>
    <property type="match status" value="1"/>
</dbReference>
<keyword evidence="6 19" id="KW-0436">Ligase</keyword>
<keyword evidence="24" id="KW-1185">Reference proteome</keyword>
<dbReference type="NCBIfam" id="NF003671">
    <property type="entry name" value="PRK05294.1"/>
    <property type="match status" value="1"/>
</dbReference>
<feature type="transmembrane region" description="Helical" evidence="20">
    <location>
        <begin position="1049"/>
        <end position="1069"/>
    </location>
</feature>
<dbReference type="UniPathway" id="UPA00070">
    <property type="reaction ID" value="UER00115"/>
</dbReference>
<feature type="binding site" evidence="19">
    <location>
        <position position="854"/>
    </location>
    <ligand>
        <name>Mn(2+)</name>
        <dbReference type="ChEBI" id="CHEBI:29035"/>
        <label>4</label>
    </ligand>
</feature>
<evidence type="ECO:0000256" key="11">
    <source>
        <dbReference type="ARBA" id="ARBA00022840"/>
    </source>
</evidence>
<feature type="binding site" evidence="19">
    <location>
        <position position="854"/>
    </location>
    <ligand>
        <name>Mg(2+)</name>
        <dbReference type="ChEBI" id="CHEBI:18420"/>
        <label>4</label>
    </ligand>
</feature>
<dbReference type="STRING" id="57664.SAMN05661003_11926"/>
<accession>A0A1G7EC90</accession>
<dbReference type="PROSITE" id="PS00866">
    <property type="entry name" value="CPSASE_1"/>
    <property type="match status" value="1"/>
</dbReference>
<dbReference type="PROSITE" id="PS00867">
    <property type="entry name" value="CPSASE_2"/>
    <property type="match status" value="2"/>
</dbReference>
<comment type="cofactor">
    <cofactor evidence="19">
        <name>Mg(2+)</name>
        <dbReference type="ChEBI" id="CHEBI:18420"/>
    </cofactor>
    <cofactor evidence="19">
        <name>Mn(2+)</name>
        <dbReference type="ChEBI" id="CHEBI:29035"/>
    </cofactor>
    <text evidence="19">Binds 4 Mg(2+) or Mn(2+) ions per subunit.</text>
</comment>
<keyword evidence="20" id="KW-0472">Membrane</keyword>
<feature type="binding site" evidence="19">
    <location>
        <position position="301"/>
    </location>
    <ligand>
        <name>Mg(2+)</name>
        <dbReference type="ChEBI" id="CHEBI:18420"/>
        <label>2</label>
    </ligand>
</feature>
<dbReference type="NCBIfam" id="TIGR01369">
    <property type="entry name" value="CPSaseII_lrg"/>
    <property type="match status" value="1"/>
</dbReference>
<gene>
    <name evidence="19" type="primary">carB</name>
    <name evidence="23" type="ORF">SAMN05661003_11926</name>
</gene>
<evidence type="ECO:0000256" key="10">
    <source>
        <dbReference type="ARBA" id="ARBA00022741"/>
    </source>
</evidence>
<dbReference type="PANTHER" id="PTHR11405">
    <property type="entry name" value="CARBAMOYLTRANSFERASE FAMILY MEMBER"/>
    <property type="match status" value="1"/>
</dbReference>
<dbReference type="GO" id="GO:0004088">
    <property type="term" value="F:carbamoyl-phosphate synthase (glutamine-hydrolyzing) activity"/>
    <property type="evidence" value="ECO:0007669"/>
    <property type="project" value="UniProtKB-UniRule"/>
</dbReference>
<dbReference type="HAMAP" id="MF_01210_B">
    <property type="entry name" value="CPSase_L_chain_B"/>
    <property type="match status" value="1"/>
</dbReference>
<dbReference type="GO" id="GO:0004087">
    <property type="term" value="F:carbamoyl-phosphate synthase (ammonia) activity"/>
    <property type="evidence" value="ECO:0007669"/>
    <property type="project" value="UniProtKB-EC"/>
</dbReference>
<evidence type="ECO:0000256" key="2">
    <source>
        <dbReference type="ARBA" id="ARBA00004812"/>
    </source>
</evidence>
<comment type="caution">
    <text evidence="19">Lacks conserved residue(s) required for the propagation of feature annotation.</text>
</comment>
<keyword evidence="14" id="KW-0464">Manganese</keyword>
<evidence type="ECO:0000256" key="7">
    <source>
        <dbReference type="ARBA" id="ARBA00022605"/>
    </source>
</evidence>
<evidence type="ECO:0000256" key="8">
    <source>
        <dbReference type="ARBA" id="ARBA00022723"/>
    </source>
</evidence>
<evidence type="ECO:0000256" key="19">
    <source>
        <dbReference type="HAMAP-Rule" id="MF_01210"/>
    </source>
</evidence>
<keyword evidence="12" id="KW-0460">Magnesium</keyword>
<feature type="binding site" evidence="19">
    <location>
        <position position="241"/>
    </location>
    <ligand>
        <name>ATP</name>
        <dbReference type="ChEBI" id="CHEBI:30616"/>
        <label>1</label>
    </ligand>
</feature>
<keyword evidence="20" id="KW-0812">Transmembrane</keyword>
<dbReference type="UniPathway" id="UPA00068">
    <property type="reaction ID" value="UER00171"/>
</dbReference>
<dbReference type="Pfam" id="PF25596">
    <property type="entry name" value="CPSase_L_D1"/>
    <property type="match status" value="2"/>
</dbReference>
<feature type="binding site" evidence="19">
    <location>
        <position position="765"/>
    </location>
    <ligand>
        <name>ATP</name>
        <dbReference type="ChEBI" id="CHEBI:30616"/>
        <label>2</label>
    </ligand>
</feature>
<evidence type="ECO:0000256" key="18">
    <source>
        <dbReference type="ARBA" id="ARBA00062056"/>
    </source>
</evidence>
<feature type="region of interest" description="Allosteric domain" evidence="19">
    <location>
        <begin position="948"/>
        <end position="1083"/>
    </location>
</feature>
<dbReference type="HAMAP" id="MF_01210_A">
    <property type="entry name" value="CPSase_L_chain_A"/>
    <property type="match status" value="1"/>
</dbReference>
<evidence type="ECO:0000256" key="12">
    <source>
        <dbReference type="ARBA" id="ARBA00022842"/>
    </source>
</evidence>
<keyword evidence="5 19" id="KW-0055">Arginine biosynthesis</keyword>
<dbReference type="EMBL" id="FNAQ01000019">
    <property type="protein sequence ID" value="SDE61248.1"/>
    <property type="molecule type" value="Genomic_DNA"/>
</dbReference>
<dbReference type="InterPro" id="IPR036897">
    <property type="entry name" value="CarbamoylP_synth_lsu_oligo_sf"/>
</dbReference>
<evidence type="ECO:0000256" key="17">
    <source>
        <dbReference type="ARBA" id="ARBA00057223"/>
    </source>
</evidence>
<dbReference type="OrthoDB" id="9804197at2"/>